<keyword evidence="2" id="KW-1185">Reference proteome</keyword>
<name>H6X427_9CAUD</name>
<protein>
    <submittedName>
        <fullName evidence="1">Uncharacterized protein</fullName>
    </submittedName>
</protein>
<accession>H6X427</accession>
<reference evidence="1 2" key="1">
    <citation type="journal article" date="2012" name="J. Virol.">
        <title>Genome of Klebsiella sp.-Infecting Bacteriophage vB_KleM_RaK2.</title>
        <authorList>
            <person name="Simoliunas E."/>
            <person name="Kaliniene L."/>
            <person name="Truncaite L."/>
            <person name="Klausa V."/>
            <person name="Zajanckauskaite A."/>
            <person name="Meskys R."/>
        </authorList>
    </citation>
    <scope>NUCLEOTIDE SEQUENCE [LARGE SCALE GENOMIC DNA]</scope>
</reference>
<gene>
    <name evidence="1" type="ORF">RaK2_00220</name>
</gene>
<dbReference type="GeneID" id="14013125"/>
<dbReference type="KEGG" id="vg:14013125"/>
<sequence length="61" mass="6811">MSHCNLIAPCYFRLSIFRIVFCHSPYGRRVQCVVEGKILISSVLKGNTDVLPPSIVSDSGW</sequence>
<evidence type="ECO:0000313" key="1">
    <source>
        <dbReference type="EMBL" id="AFA44493.1"/>
    </source>
</evidence>
<dbReference type="RefSeq" id="YP_007007375.1">
    <property type="nucleotide sequence ID" value="NC_019526.1"/>
</dbReference>
<proteinExistence type="predicted"/>
<dbReference type="EMBL" id="JQ513383">
    <property type="protein sequence ID" value="AFA44493.1"/>
    <property type="molecule type" value="Genomic_DNA"/>
</dbReference>
<organism evidence="1 2">
    <name type="scientific">Klebsiella phage vB_KleM_RaK2</name>
    <dbReference type="NCBI Taxonomy" id="1147094"/>
    <lineage>
        <taxon>Viruses</taxon>
        <taxon>Duplodnaviria</taxon>
        <taxon>Heunggongvirae</taxon>
        <taxon>Uroviricota</taxon>
        <taxon>Caudoviricetes</taxon>
        <taxon>Alcyoneusvirus</taxon>
        <taxon>Alcyoneusvirus RaK2</taxon>
    </lineage>
</organism>
<evidence type="ECO:0000313" key="2">
    <source>
        <dbReference type="Proteomes" id="UP000007524"/>
    </source>
</evidence>
<dbReference type="Proteomes" id="UP000007524">
    <property type="component" value="Segment"/>
</dbReference>